<dbReference type="GO" id="GO:0010468">
    <property type="term" value="P:regulation of gene expression"/>
    <property type="evidence" value="ECO:0007669"/>
    <property type="project" value="TreeGrafter"/>
</dbReference>
<accession>A0A6A6UUI9</accession>
<comment type="subcellular location">
    <subcellularLocation>
        <location evidence="1 6">Nucleus</location>
    </subcellularLocation>
</comment>
<keyword evidence="9" id="KW-1185">Reference proteome</keyword>
<dbReference type="InterPro" id="IPR011082">
    <property type="entry name" value="Exosome-assoc_fac/DNA_repair"/>
</dbReference>
<evidence type="ECO:0000313" key="8">
    <source>
        <dbReference type="EMBL" id="KAF2674604.1"/>
    </source>
</evidence>
<evidence type="ECO:0000256" key="1">
    <source>
        <dbReference type="ARBA" id="ARBA00004123"/>
    </source>
</evidence>
<dbReference type="PANTHER" id="PTHR15341:SF3">
    <property type="entry name" value="NUCLEAR NUCLEIC ACID-BINDING PROTEIN C1D"/>
    <property type="match status" value="1"/>
</dbReference>
<evidence type="ECO:0000256" key="2">
    <source>
        <dbReference type="ARBA" id="ARBA00009154"/>
    </source>
</evidence>
<comment type="similarity">
    <text evidence="2 6">Belongs to the C1D family.</text>
</comment>
<evidence type="ECO:0000256" key="4">
    <source>
        <dbReference type="ARBA" id="ARBA00022884"/>
    </source>
</evidence>
<name>A0A6A6UUI9_9PEZI</name>
<evidence type="ECO:0000256" key="7">
    <source>
        <dbReference type="SAM" id="MobiDB-lite"/>
    </source>
</evidence>
<dbReference type="AlphaFoldDB" id="A0A6A6UUI9"/>
<sequence length="149" mass="16136">MDTSTVQTALTTLTSDIDALTTALQPLLSEPTNSLASPLPLLDKAKLYTTSTYAIESLLFSALRLSGADAKAHPVFAELARVKAYFDKVKEAEHPEMKPRIDKEAAGRFVKAGLAGNTKRKFEDGDEGVARGKEDGLGKKSKLRKQKSE</sequence>
<protein>
    <recommendedName>
        <fullName evidence="6">Exosome complex protein</fullName>
    </recommendedName>
</protein>
<dbReference type="OrthoDB" id="1421013at2759"/>
<dbReference type="Pfam" id="PF04000">
    <property type="entry name" value="Sas10_Utp3"/>
    <property type="match status" value="1"/>
</dbReference>
<keyword evidence="3 6" id="KW-0698">rRNA processing</keyword>
<dbReference type="Proteomes" id="UP000799302">
    <property type="component" value="Unassembled WGS sequence"/>
</dbReference>
<feature type="compositionally biased region" description="Basic residues" evidence="7">
    <location>
        <begin position="139"/>
        <end position="149"/>
    </location>
</feature>
<evidence type="ECO:0000256" key="3">
    <source>
        <dbReference type="ARBA" id="ARBA00022552"/>
    </source>
</evidence>
<evidence type="ECO:0000313" key="9">
    <source>
        <dbReference type="Proteomes" id="UP000799302"/>
    </source>
</evidence>
<reference evidence="8" key="1">
    <citation type="journal article" date="2020" name="Stud. Mycol.">
        <title>101 Dothideomycetes genomes: a test case for predicting lifestyles and emergence of pathogens.</title>
        <authorList>
            <person name="Haridas S."/>
            <person name="Albert R."/>
            <person name="Binder M."/>
            <person name="Bloem J."/>
            <person name="Labutti K."/>
            <person name="Salamov A."/>
            <person name="Andreopoulos B."/>
            <person name="Baker S."/>
            <person name="Barry K."/>
            <person name="Bills G."/>
            <person name="Bluhm B."/>
            <person name="Cannon C."/>
            <person name="Castanera R."/>
            <person name="Culley D."/>
            <person name="Daum C."/>
            <person name="Ezra D."/>
            <person name="Gonzalez J."/>
            <person name="Henrissat B."/>
            <person name="Kuo A."/>
            <person name="Liang C."/>
            <person name="Lipzen A."/>
            <person name="Lutzoni F."/>
            <person name="Magnuson J."/>
            <person name="Mondo S."/>
            <person name="Nolan M."/>
            <person name="Ohm R."/>
            <person name="Pangilinan J."/>
            <person name="Park H.-J."/>
            <person name="Ramirez L."/>
            <person name="Alfaro M."/>
            <person name="Sun H."/>
            <person name="Tritt A."/>
            <person name="Yoshinaga Y."/>
            <person name="Zwiers L.-H."/>
            <person name="Turgeon B."/>
            <person name="Goodwin S."/>
            <person name="Spatafora J."/>
            <person name="Crous P."/>
            <person name="Grigoriev I."/>
        </authorList>
    </citation>
    <scope>NUCLEOTIDE SEQUENCE</scope>
    <source>
        <strain evidence="8">CBS 115976</strain>
    </source>
</reference>
<keyword evidence="4 6" id="KW-0694">RNA-binding</keyword>
<evidence type="ECO:0000256" key="5">
    <source>
        <dbReference type="ARBA" id="ARBA00023242"/>
    </source>
</evidence>
<dbReference type="PANTHER" id="PTHR15341">
    <property type="entry name" value="SUN-COR STEROID HORMONE RECEPTOR CO-REPRESSOR"/>
    <property type="match status" value="1"/>
</dbReference>
<dbReference type="GO" id="GO:0003677">
    <property type="term" value="F:DNA binding"/>
    <property type="evidence" value="ECO:0007669"/>
    <property type="project" value="TreeGrafter"/>
</dbReference>
<organism evidence="8 9">
    <name type="scientific">Microthyrium microscopicum</name>
    <dbReference type="NCBI Taxonomy" id="703497"/>
    <lineage>
        <taxon>Eukaryota</taxon>
        <taxon>Fungi</taxon>
        <taxon>Dikarya</taxon>
        <taxon>Ascomycota</taxon>
        <taxon>Pezizomycotina</taxon>
        <taxon>Dothideomycetes</taxon>
        <taxon>Dothideomycetes incertae sedis</taxon>
        <taxon>Microthyriales</taxon>
        <taxon>Microthyriaceae</taxon>
        <taxon>Microthyrium</taxon>
    </lineage>
</organism>
<dbReference type="GO" id="GO:0003723">
    <property type="term" value="F:RNA binding"/>
    <property type="evidence" value="ECO:0007669"/>
    <property type="project" value="UniProtKB-UniRule"/>
</dbReference>
<evidence type="ECO:0000256" key="6">
    <source>
        <dbReference type="RuleBase" id="RU368003"/>
    </source>
</evidence>
<feature type="compositionally biased region" description="Basic and acidic residues" evidence="7">
    <location>
        <begin position="120"/>
        <end position="138"/>
    </location>
</feature>
<comment type="function">
    <text evidence="6">Required for exosome-dependent processing of pre-rRNA and small nucleolar RNA (snRNA) precursors. Involved in processing of 35S pre-rRNA at the A0, A1 and A2 sites.</text>
</comment>
<gene>
    <name evidence="8" type="ORF">BT63DRAFT_15455</name>
</gene>
<dbReference type="GO" id="GO:0000178">
    <property type="term" value="C:exosome (RNase complex)"/>
    <property type="evidence" value="ECO:0007669"/>
    <property type="project" value="TreeGrafter"/>
</dbReference>
<dbReference type="InterPro" id="IPR007146">
    <property type="entry name" value="Sas10/Utp3/C1D"/>
</dbReference>
<proteinExistence type="inferred from homology"/>
<feature type="region of interest" description="Disordered" evidence="7">
    <location>
        <begin position="119"/>
        <end position="149"/>
    </location>
</feature>
<dbReference type="GO" id="GO:0000460">
    <property type="term" value="P:maturation of 5.8S rRNA"/>
    <property type="evidence" value="ECO:0007669"/>
    <property type="project" value="TreeGrafter"/>
</dbReference>
<dbReference type="EMBL" id="MU004230">
    <property type="protein sequence ID" value="KAF2674604.1"/>
    <property type="molecule type" value="Genomic_DNA"/>
</dbReference>
<keyword evidence="5 6" id="KW-0539">Nucleus</keyword>
<dbReference type="GO" id="GO:0005730">
    <property type="term" value="C:nucleolus"/>
    <property type="evidence" value="ECO:0007669"/>
    <property type="project" value="TreeGrafter"/>
</dbReference>